<accession>A0ABY5ALR3</accession>
<evidence type="ECO:0000313" key="2">
    <source>
        <dbReference type="EMBL" id="USR90139.1"/>
    </source>
</evidence>
<feature type="region of interest" description="Disordered" evidence="1">
    <location>
        <begin position="1"/>
        <end position="30"/>
    </location>
</feature>
<evidence type="ECO:0000256" key="1">
    <source>
        <dbReference type="SAM" id="MobiDB-lite"/>
    </source>
</evidence>
<gene>
    <name evidence="2" type="ORF">NEA10_14970</name>
</gene>
<dbReference type="EMBL" id="CP098611">
    <property type="protein sequence ID" value="USR90139.1"/>
    <property type="molecule type" value="Genomic_DNA"/>
</dbReference>
<reference evidence="2" key="1">
    <citation type="submission" date="2022-06" db="EMBL/GenBank/DDBJ databases">
        <title>Genome sequence of Phormidium yuhuli AB48 isolated from an industrial photobioreactor environment.</title>
        <authorList>
            <person name="Qiu Y."/>
            <person name="Noonan A.J.C."/>
            <person name="Dofher K."/>
            <person name="Koch M."/>
            <person name="Kieft B."/>
            <person name="Lin X."/>
            <person name="Ziels R.M."/>
            <person name="Hallam S.J."/>
        </authorList>
    </citation>
    <scope>NUCLEOTIDE SEQUENCE</scope>
    <source>
        <strain evidence="2">AB48</strain>
    </source>
</reference>
<proteinExistence type="predicted"/>
<dbReference type="RefSeq" id="WP_252661929.1">
    <property type="nucleotide sequence ID" value="NZ_CP098611.1"/>
</dbReference>
<organism evidence="2 3">
    <name type="scientific">Phormidium yuhuli AB48</name>
    <dbReference type="NCBI Taxonomy" id="2940671"/>
    <lineage>
        <taxon>Bacteria</taxon>
        <taxon>Bacillati</taxon>
        <taxon>Cyanobacteriota</taxon>
        <taxon>Cyanophyceae</taxon>
        <taxon>Oscillatoriophycideae</taxon>
        <taxon>Oscillatoriales</taxon>
        <taxon>Oscillatoriaceae</taxon>
        <taxon>Phormidium</taxon>
        <taxon>Phormidium yuhuli</taxon>
    </lineage>
</organism>
<evidence type="ECO:0000313" key="3">
    <source>
        <dbReference type="Proteomes" id="UP001056708"/>
    </source>
</evidence>
<protein>
    <submittedName>
        <fullName evidence="2">Uncharacterized protein</fullName>
    </submittedName>
</protein>
<name>A0ABY5ALR3_9CYAN</name>
<sequence length="259" mass="29344">MKQNNQDYTPVGPTHLGVTTLSKRSKQEGNPNVALHEELKCLGRQLRQASSAKQRRGLHRKIMTVMLSAPQRCYWPGEPPHYRHDPRYIQAADIAWDYIERKLKGDVRGGQAYDPDQGNASPITLWNMRCKGAYKDIWKRESRRVRGFGDSQTLNCDLLPQPEAETPDLQKVRDILETDPTGELSGTWVCRTATTQVTVQEVLLEIYDRASRGEKWTNALLAEHFQIPAGTMNGAWSRKLKPALRKIGDLIAEAALTNQ</sequence>
<keyword evidence="3" id="KW-1185">Reference proteome</keyword>
<dbReference type="Proteomes" id="UP001056708">
    <property type="component" value="Chromosome"/>
</dbReference>